<evidence type="ECO:0000256" key="1">
    <source>
        <dbReference type="SAM" id="MobiDB-lite"/>
    </source>
</evidence>
<feature type="region of interest" description="Disordered" evidence="1">
    <location>
        <begin position="1"/>
        <end position="194"/>
    </location>
</feature>
<feature type="compositionally biased region" description="Pro residues" evidence="1">
    <location>
        <begin position="177"/>
        <end position="189"/>
    </location>
</feature>
<feature type="compositionally biased region" description="Polar residues" evidence="1">
    <location>
        <begin position="520"/>
        <end position="529"/>
    </location>
</feature>
<comment type="caution">
    <text evidence="2">The sequence shown here is derived from an EMBL/GenBank/DDBJ whole genome shotgun (WGS) entry which is preliminary data.</text>
</comment>
<dbReference type="Proteomes" id="UP000032702">
    <property type="component" value="Unassembled WGS sequence"/>
</dbReference>
<keyword evidence="2" id="KW-0176">Collagen</keyword>
<name>Q096R9_STIAD</name>
<evidence type="ECO:0000313" key="3">
    <source>
        <dbReference type="Proteomes" id="UP000032702"/>
    </source>
</evidence>
<gene>
    <name evidence="2" type="ORF">STIAU_0456</name>
</gene>
<feature type="region of interest" description="Disordered" evidence="1">
    <location>
        <begin position="502"/>
        <end position="529"/>
    </location>
</feature>
<evidence type="ECO:0000313" key="2">
    <source>
        <dbReference type="EMBL" id="EAU67693.1"/>
    </source>
</evidence>
<dbReference type="EMBL" id="AAMD01000028">
    <property type="protein sequence ID" value="EAU67693.1"/>
    <property type="molecule type" value="Genomic_DNA"/>
</dbReference>
<accession>Q096R9</accession>
<dbReference type="AlphaFoldDB" id="Q096R9"/>
<organism evidence="2 3">
    <name type="scientific">Stigmatella aurantiaca (strain DW4/3-1)</name>
    <dbReference type="NCBI Taxonomy" id="378806"/>
    <lineage>
        <taxon>Bacteria</taxon>
        <taxon>Pseudomonadati</taxon>
        <taxon>Myxococcota</taxon>
        <taxon>Myxococcia</taxon>
        <taxon>Myxococcales</taxon>
        <taxon>Cystobacterineae</taxon>
        <taxon>Archangiaceae</taxon>
        <taxon>Stigmatella</taxon>
    </lineage>
</organism>
<feature type="compositionally biased region" description="Basic and acidic residues" evidence="1">
    <location>
        <begin position="46"/>
        <end position="59"/>
    </location>
</feature>
<reference evidence="2 3" key="1">
    <citation type="submission" date="2006-04" db="EMBL/GenBank/DDBJ databases">
        <authorList>
            <person name="Nierman W.C."/>
        </authorList>
    </citation>
    <scope>NUCLEOTIDE SEQUENCE [LARGE SCALE GENOMIC DNA]</scope>
    <source>
        <strain evidence="2 3">DW4/3-1</strain>
    </source>
</reference>
<feature type="region of interest" description="Disordered" evidence="1">
    <location>
        <begin position="232"/>
        <end position="261"/>
    </location>
</feature>
<proteinExistence type="predicted"/>
<feature type="compositionally biased region" description="Basic and acidic residues" evidence="1">
    <location>
        <begin position="502"/>
        <end position="516"/>
    </location>
</feature>
<protein>
    <submittedName>
        <fullName evidence="2">Type X collagen</fullName>
    </submittedName>
</protein>
<sequence>MPRAPAHPGHAEKGPSGRHPGAGGQRLRVPVLPGHRRPGKPGHPSDAARGRAHGGDVRRTGHPLRGPLSPRRAAGPSSVQVHDGAGRGPWQGAPQKRLIVLEAQAAPDVRAANGMPRERGEQAHVQGPRDQGRQSRERHHGPPRTSRGDSSQHHAGPRQNADPAPRARCHETHQKHAPPPGGKMGPRPPAGHHTPPWSRCLSACPPASGTEVHPLHVLIPLCRQVDVPGSRQVLKGQSHPAEDRDLLRRGAPGPQPRDDLSQLRVDGVLGNAGAPQPPRHRLPPVIANEGGALEEFRREVPFPGLLGAQQGEVRAWPQHLRQERPGAAPPQHHDDVRLPHRFLHGTRHPDRQGQLLVHARGEGGGEHRVRVVHERLAQRPHQPQRLELKHRLGTRAQERHAAGIRPGQDIRGQRSQHAIAHVGEVHRVHEGQQAPRRQVVELEHPLGPGGLRRKPGLNLHGVGRHAGQTAWKEHAGGALRVQKGPGALRGHRAGKRIRAESLPHVREQDEGLKIPDHIGTAQQKSAHLP</sequence>